<organism evidence="7 8">
    <name type="scientific">Discina gigas</name>
    <dbReference type="NCBI Taxonomy" id="1032678"/>
    <lineage>
        <taxon>Eukaryota</taxon>
        <taxon>Fungi</taxon>
        <taxon>Dikarya</taxon>
        <taxon>Ascomycota</taxon>
        <taxon>Pezizomycotina</taxon>
        <taxon>Pezizomycetes</taxon>
        <taxon>Pezizales</taxon>
        <taxon>Discinaceae</taxon>
        <taxon>Discina</taxon>
    </lineage>
</organism>
<dbReference type="SUPFAM" id="SSF52799">
    <property type="entry name" value="(Phosphotyrosine protein) phosphatases II"/>
    <property type="match status" value="1"/>
</dbReference>
<dbReference type="PROSITE" id="PS50056">
    <property type="entry name" value="TYR_PHOSPHATASE_2"/>
    <property type="match status" value="1"/>
</dbReference>
<dbReference type="InterPro" id="IPR016130">
    <property type="entry name" value="Tyr_Pase_AS"/>
</dbReference>
<evidence type="ECO:0000256" key="4">
    <source>
        <dbReference type="ARBA" id="ARBA00022912"/>
    </source>
</evidence>
<name>A0ABR3GRE1_9PEZI</name>
<protein>
    <recommendedName>
        <fullName evidence="2">protein-tyrosine-phosphatase</fullName>
        <ecNumber evidence="2">3.1.3.48</ecNumber>
    </recommendedName>
</protein>
<dbReference type="PROSITE" id="PS50054">
    <property type="entry name" value="TYR_PHOSPHATASE_DUAL"/>
    <property type="match status" value="1"/>
</dbReference>
<evidence type="ECO:0000256" key="3">
    <source>
        <dbReference type="ARBA" id="ARBA00022801"/>
    </source>
</evidence>
<keyword evidence="4" id="KW-0904">Protein phosphatase</keyword>
<evidence type="ECO:0000313" key="7">
    <source>
        <dbReference type="EMBL" id="KAL0638408.1"/>
    </source>
</evidence>
<evidence type="ECO:0000259" key="5">
    <source>
        <dbReference type="PROSITE" id="PS50054"/>
    </source>
</evidence>
<dbReference type="InterPro" id="IPR000340">
    <property type="entry name" value="Dual-sp_phosphatase_cat-dom"/>
</dbReference>
<dbReference type="EC" id="3.1.3.48" evidence="2"/>
<dbReference type="InterPro" id="IPR020422">
    <property type="entry name" value="TYR_PHOSPHATASE_DUAL_dom"/>
</dbReference>
<dbReference type="PANTHER" id="PTHR45848">
    <property type="entry name" value="DUAL SPECIFICITY PROTEIN PHOSPHATASE 12 FAMILY MEMBER"/>
    <property type="match status" value="1"/>
</dbReference>
<dbReference type="InterPro" id="IPR029021">
    <property type="entry name" value="Prot-tyrosine_phosphatase-like"/>
</dbReference>
<evidence type="ECO:0000259" key="6">
    <source>
        <dbReference type="PROSITE" id="PS50056"/>
    </source>
</evidence>
<keyword evidence="3" id="KW-0378">Hydrolase</keyword>
<dbReference type="CDD" id="cd14498">
    <property type="entry name" value="DSP"/>
    <property type="match status" value="1"/>
</dbReference>
<comment type="caution">
    <text evidence="7">The sequence shown here is derived from an EMBL/GenBank/DDBJ whole genome shotgun (WGS) entry which is preliminary data.</text>
</comment>
<dbReference type="Pfam" id="PF00782">
    <property type="entry name" value="DSPc"/>
    <property type="match status" value="1"/>
</dbReference>
<dbReference type="EMBL" id="JBBBZM010000022">
    <property type="protein sequence ID" value="KAL0638408.1"/>
    <property type="molecule type" value="Genomic_DNA"/>
</dbReference>
<sequence length="212" mass="23950">MAPLITSSNLNSRDHFKECDCHDHRHPNIDEIYPNLFLGNLSAAQSAETLTEHGITHIISVTSRPPSIPEELHIKHKYFEIQDDHKADLLAVLPEAVLRLEWILKNGDGGLDGKGGRSKVLVHCCMGKSRSGAVVVGYAMKLERCGYEQALEKVKGHRHIVRPNSHFVELLRAWGRMRYSPWCGEDLPKPKKVVVESEWVEIEGGGEDEWEM</sequence>
<dbReference type="InterPro" id="IPR000387">
    <property type="entry name" value="Tyr_Pase_dom"/>
</dbReference>
<dbReference type="PANTHER" id="PTHR45848:SF4">
    <property type="entry name" value="DUAL SPECIFICITY PROTEIN PHOSPHATASE 12"/>
    <property type="match status" value="1"/>
</dbReference>
<keyword evidence="8" id="KW-1185">Reference proteome</keyword>
<reference evidence="7 8" key="1">
    <citation type="submission" date="2024-02" db="EMBL/GenBank/DDBJ databases">
        <title>Discinaceae phylogenomics.</title>
        <authorList>
            <person name="Dirks A.C."/>
            <person name="James T.Y."/>
        </authorList>
    </citation>
    <scope>NUCLEOTIDE SEQUENCE [LARGE SCALE GENOMIC DNA]</scope>
    <source>
        <strain evidence="7 8">ACD0624</strain>
    </source>
</reference>
<feature type="domain" description="Tyrosine specific protein phosphatases" evidence="6">
    <location>
        <begin position="114"/>
        <end position="158"/>
    </location>
</feature>
<evidence type="ECO:0000256" key="2">
    <source>
        <dbReference type="ARBA" id="ARBA00013064"/>
    </source>
</evidence>
<gene>
    <name evidence="7" type="ORF">Q9L58_002551</name>
</gene>
<evidence type="ECO:0000313" key="8">
    <source>
        <dbReference type="Proteomes" id="UP001447188"/>
    </source>
</evidence>
<evidence type="ECO:0000256" key="1">
    <source>
        <dbReference type="ARBA" id="ARBA00008601"/>
    </source>
</evidence>
<proteinExistence type="inferred from homology"/>
<comment type="similarity">
    <text evidence="1">Belongs to the protein-tyrosine phosphatase family. Non-receptor class dual specificity subfamily.</text>
</comment>
<dbReference type="SMART" id="SM00195">
    <property type="entry name" value="DSPc"/>
    <property type="match status" value="1"/>
</dbReference>
<dbReference type="Proteomes" id="UP001447188">
    <property type="component" value="Unassembled WGS sequence"/>
</dbReference>
<feature type="domain" description="Tyrosine-protein phosphatase" evidence="5">
    <location>
        <begin position="28"/>
        <end position="180"/>
    </location>
</feature>
<dbReference type="PROSITE" id="PS00383">
    <property type="entry name" value="TYR_PHOSPHATASE_1"/>
    <property type="match status" value="1"/>
</dbReference>
<dbReference type="Gene3D" id="3.90.190.10">
    <property type="entry name" value="Protein tyrosine phosphatase superfamily"/>
    <property type="match status" value="1"/>
</dbReference>
<accession>A0ABR3GRE1</accession>